<name>A0A918TL27_STRCJ</name>
<accession>A0A918TL27</accession>
<dbReference type="InterPro" id="IPR014457">
    <property type="entry name" value="UCP010260"/>
</dbReference>
<reference evidence="2" key="1">
    <citation type="journal article" date="2014" name="Int. J. Syst. Evol. Microbiol.">
        <title>Complete genome sequence of Corynebacterium casei LMG S-19264T (=DSM 44701T), isolated from a smear-ripened cheese.</title>
        <authorList>
            <consortium name="US DOE Joint Genome Institute (JGI-PGF)"/>
            <person name="Walter F."/>
            <person name="Albersmeier A."/>
            <person name="Kalinowski J."/>
            <person name="Ruckert C."/>
        </authorList>
    </citation>
    <scope>NUCLEOTIDE SEQUENCE</scope>
    <source>
        <strain evidence="2">JCM 4633</strain>
    </source>
</reference>
<gene>
    <name evidence="2" type="ORF">GCM10010507_30730</name>
</gene>
<reference evidence="2" key="2">
    <citation type="submission" date="2020-09" db="EMBL/GenBank/DDBJ databases">
        <authorList>
            <person name="Sun Q."/>
            <person name="Ohkuma M."/>
        </authorList>
    </citation>
    <scope>NUCLEOTIDE SEQUENCE</scope>
    <source>
        <strain evidence="2">JCM 4633</strain>
    </source>
</reference>
<protein>
    <submittedName>
        <fullName evidence="2">DUF1990 domain-containing protein</fullName>
    </submittedName>
</protein>
<proteinExistence type="predicted"/>
<dbReference type="PANTHER" id="PTHR34202:SF1">
    <property type="entry name" value="UPF0548 PROTEIN"/>
    <property type="match status" value="1"/>
</dbReference>
<dbReference type="AlphaFoldDB" id="A0A918TL27"/>
<comment type="caution">
    <text evidence="2">The sequence shown here is derived from an EMBL/GenBank/DDBJ whole genome shotgun (WGS) entry which is preliminary data.</text>
</comment>
<dbReference type="RefSeq" id="WP_190110327.1">
    <property type="nucleotide sequence ID" value="NZ_BMVB01000008.1"/>
</dbReference>
<dbReference type="PIRSF" id="PIRSF010260">
    <property type="entry name" value="UCP010260"/>
    <property type="match status" value="1"/>
</dbReference>
<sequence>MTDRLTYPEAGATAVGRLPGGYHHLRVTTRVGHGGADFRAAADAVLSWRMHRAMTGVRIPGGTADPAPGVRVTPAIGFGPLSVSGPCAVVWAVREERRAGFGYGTLPGHPECGEEAFVVTMDAAGGVRLTVLAFSRPARWFTRLAGPAVPLFQRYYARSCGRALRTLVRAGRGRGRPVDR</sequence>
<evidence type="ECO:0000259" key="1">
    <source>
        <dbReference type="Pfam" id="PF09348"/>
    </source>
</evidence>
<dbReference type="Pfam" id="PF09348">
    <property type="entry name" value="DUF1990"/>
    <property type="match status" value="1"/>
</dbReference>
<dbReference type="EMBL" id="BMVB01000008">
    <property type="protein sequence ID" value="GHC52436.1"/>
    <property type="molecule type" value="Genomic_DNA"/>
</dbReference>
<dbReference type="InterPro" id="IPR018960">
    <property type="entry name" value="DUF1990"/>
</dbReference>
<evidence type="ECO:0000313" key="2">
    <source>
        <dbReference type="EMBL" id="GHC52436.1"/>
    </source>
</evidence>
<dbReference type="Proteomes" id="UP000646244">
    <property type="component" value="Unassembled WGS sequence"/>
</dbReference>
<feature type="domain" description="DUF1990" evidence="1">
    <location>
        <begin position="6"/>
        <end position="163"/>
    </location>
</feature>
<evidence type="ECO:0000313" key="3">
    <source>
        <dbReference type="Proteomes" id="UP000646244"/>
    </source>
</evidence>
<dbReference type="PANTHER" id="PTHR34202">
    <property type="entry name" value="UPF0548 PROTEIN"/>
    <property type="match status" value="1"/>
</dbReference>
<organism evidence="2 3">
    <name type="scientific">Streptomyces cinnamoneus</name>
    <name type="common">Streptoverticillium cinnamoneum</name>
    <dbReference type="NCBI Taxonomy" id="53446"/>
    <lineage>
        <taxon>Bacteria</taxon>
        <taxon>Bacillati</taxon>
        <taxon>Actinomycetota</taxon>
        <taxon>Actinomycetes</taxon>
        <taxon>Kitasatosporales</taxon>
        <taxon>Streptomycetaceae</taxon>
        <taxon>Streptomyces</taxon>
        <taxon>Streptomyces cinnamoneus group</taxon>
    </lineage>
</organism>